<dbReference type="Pfam" id="PF04079">
    <property type="entry name" value="SMC_ScpB"/>
    <property type="match status" value="1"/>
</dbReference>
<dbReference type="InterPro" id="IPR036388">
    <property type="entry name" value="WH-like_DNA-bd_sf"/>
</dbReference>
<name>A0A7C4UBG8_UNCW3</name>
<sequence>MENKELKNKIEAILFAAYEPVSASKISNVLNIKEKEVIRIINELNEEYKNNEKPYTIKEIGGGYLLLTLPEYGDVIGEVIGKKNIRLSKAALVTLAIISYKQPISKKEIDIIRGVDSSGPLETLIELELIKVVGEKDAPGRPLLYGTTKKFLEVFHLKDLKELPEIKDEDIPISFTGGNNIKKEG</sequence>
<comment type="caution">
    <text evidence="5">The sequence shown here is derived from an EMBL/GenBank/DDBJ whole genome shotgun (WGS) entry which is preliminary data.</text>
</comment>
<evidence type="ECO:0000256" key="2">
    <source>
        <dbReference type="ARBA" id="ARBA00022618"/>
    </source>
</evidence>
<organism evidence="5">
    <name type="scientific">candidate division WOR-3 bacterium</name>
    <dbReference type="NCBI Taxonomy" id="2052148"/>
    <lineage>
        <taxon>Bacteria</taxon>
        <taxon>Bacteria division WOR-3</taxon>
    </lineage>
</organism>
<dbReference type="PANTHER" id="PTHR34298">
    <property type="entry name" value="SEGREGATION AND CONDENSATION PROTEIN B"/>
    <property type="match status" value="1"/>
</dbReference>
<dbReference type="PIRSF" id="PIRSF019345">
    <property type="entry name" value="ScpB"/>
    <property type="match status" value="1"/>
</dbReference>
<proteinExistence type="predicted"/>
<dbReference type="NCBIfam" id="TIGR00281">
    <property type="entry name" value="SMC-Scp complex subunit ScpB"/>
    <property type="match status" value="1"/>
</dbReference>
<gene>
    <name evidence="5" type="primary">scpB</name>
    <name evidence="5" type="ORF">ENV67_00950</name>
</gene>
<evidence type="ECO:0000256" key="1">
    <source>
        <dbReference type="ARBA" id="ARBA00022490"/>
    </source>
</evidence>
<keyword evidence="3" id="KW-0159">Chromosome partition</keyword>
<dbReference type="AlphaFoldDB" id="A0A7C4UBG8"/>
<keyword evidence="4" id="KW-0131">Cell cycle</keyword>
<dbReference type="SUPFAM" id="SSF46785">
    <property type="entry name" value="Winged helix' DNA-binding domain"/>
    <property type="match status" value="2"/>
</dbReference>
<dbReference type="InterPro" id="IPR005234">
    <property type="entry name" value="ScpB_csome_segregation"/>
</dbReference>
<evidence type="ECO:0000256" key="3">
    <source>
        <dbReference type="ARBA" id="ARBA00022829"/>
    </source>
</evidence>
<dbReference type="Gene3D" id="1.10.10.10">
    <property type="entry name" value="Winged helix-like DNA-binding domain superfamily/Winged helix DNA-binding domain"/>
    <property type="match status" value="2"/>
</dbReference>
<dbReference type="PANTHER" id="PTHR34298:SF2">
    <property type="entry name" value="SEGREGATION AND CONDENSATION PROTEIN B"/>
    <property type="match status" value="1"/>
</dbReference>
<keyword evidence="2" id="KW-0132">Cell division</keyword>
<evidence type="ECO:0000256" key="4">
    <source>
        <dbReference type="ARBA" id="ARBA00023306"/>
    </source>
</evidence>
<keyword evidence="1" id="KW-0963">Cytoplasm</keyword>
<dbReference type="EMBL" id="DTHG01000010">
    <property type="protein sequence ID" value="HGW91094.1"/>
    <property type="molecule type" value="Genomic_DNA"/>
</dbReference>
<dbReference type="GO" id="GO:0051301">
    <property type="term" value="P:cell division"/>
    <property type="evidence" value="ECO:0007669"/>
    <property type="project" value="UniProtKB-KW"/>
</dbReference>
<protein>
    <submittedName>
        <fullName evidence="5">SMC-Scp complex subunit ScpB</fullName>
    </submittedName>
</protein>
<reference evidence="5" key="1">
    <citation type="journal article" date="2020" name="mSystems">
        <title>Genome- and Community-Level Interaction Insights into Carbon Utilization and Element Cycling Functions of Hydrothermarchaeota in Hydrothermal Sediment.</title>
        <authorList>
            <person name="Zhou Z."/>
            <person name="Liu Y."/>
            <person name="Xu W."/>
            <person name="Pan J."/>
            <person name="Luo Z.H."/>
            <person name="Li M."/>
        </authorList>
    </citation>
    <scope>NUCLEOTIDE SEQUENCE [LARGE SCALE GENOMIC DNA]</scope>
    <source>
        <strain evidence="5">SpSt-780</strain>
    </source>
</reference>
<dbReference type="InterPro" id="IPR036390">
    <property type="entry name" value="WH_DNA-bd_sf"/>
</dbReference>
<dbReference type="GO" id="GO:0051304">
    <property type="term" value="P:chromosome separation"/>
    <property type="evidence" value="ECO:0007669"/>
    <property type="project" value="InterPro"/>
</dbReference>
<evidence type="ECO:0000313" key="5">
    <source>
        <dbReference type="EMBL" id="HGW91094.1"/>
    </source>
</evidence>
<accession>A0A7C4UBG8</accession>